<evidence type="ECO:0000256" key="5">
    <source>
        <dbReference type="SAM" id="MobiDB-lite"/>
    </source>
</evidence>
<dbReference type="Gene3D" id="1.10.357.10">
    <property type="entry name" value="Tetracycline Repressor, domain 2"/>
    <property type="match status" value="1"/>
</dbReference>
<dbReference type="SUPFAM" id="SSF46689">
    <property type="entry name" value="Homeodomain-like"/>
    <property type="match status" value="1"/>
</dbReference>
<dbReference type="InterPro" id="IPR050109">
    <property type="entry name" value="HTH-type_TetR-like_transc_reg"/>
</dbReference>
<keyword evidence="2 4" id="KW-0238">DNA-binding</keyword>
<feature type="domain" description="HTH tetR-type" evidence="6">
    <location>
        <begin position="27"/>
        <end position="87"/>
    </location>
</feature>
<protein>
    <submittedName>
        <fullName evidence="7">Helix-turn-helix domain-containing protein</fullName>
    </submittedName>
</protein>
<gene>
    <name evidence="7" type="ORF">ABOZ73_08505</name>
</gene>
<dbReference type="InterPro" id="IPR001647">
    <property type="entry name" value="HTH_TetR"/>
</dbReference>
<reference evidence="7" key="1">
    <citation type="submission" date="2024-06" db="EMBL/GenBank/DDBJ databases">
        <title>Caulobacter inopinatus, sp. nov.</title>
        <authorList>
            <person name="Donachie S.P."/>
        </authorList>
    </citation>
    <scope>NUCLEOTIDE SEQUENCE</scope>
    <source>
        <strain evidence="7">73W</strain>
    </source>
</reference>
<dbReference type="PANTHER" id="PTHR30055:SF234">
    <property type="entry name" value="HTH-TYPE TRANSCRIPTIONAL REGULATOR BETI"/>
    <property type="match status" value="1"/>
</dbReference>
<sequence length="224" mass="24882">MAKMRPAPSSQDTPLDTKLAPTQARARATFETVLVTAGALLAEVGFERLSTNMVCQRAGLTPPALYRYFPNKYAILSELGRRLMDAQDEAVFAWIADGGLEARTLDEAVAKNLAVQTKVNQITREAPGGVWILRAMRAVPLLHEIRVSSRDRVARHLATHMQTLYPGASVEELMAATRLSTELMYAATEMALEEPAAEEARINEEVCRMISLYYAHFDARRFKA</sequence>
<keyword evidence="3" id="KW-0804">Transcription</keyword>
<evidence type="ECO:0000256" key="3">
    <source>
        <dbReference type="ARBA" id="ARBA00023163"/>
    </source>
</evidence>
<feature type="region of interest" description="Disordered" evidence="5">
    <location>
        <begin position="1"/>
        <end position="21"/>
    </location>
</feature>
<dbReference type="InterPro" id="IPR023772">
    <property type="entry name" value="DNA-bd_HTH_TetR-type_CS"/>
</dbReference>
<dbReference type="InterPro" id="IPR009057">
    <property type="entry name" value="Homeodomain-like_sf"/>
</dbReference>
<dbReference type="Pfam" id="PF17918">
    <property type="entry name" value="TetR_C_15"/>
    <property type="match status" value="1"/>
</dbReference>
<dbReference type="InterPro" id="IPR041669">
    <property type="entry name" value="TetR_C_15"/>
</dbReference>
<name>A0AB39KXP4_9CAUL</name>
<evidence type="ECO:0000256" key="4">
    <source>
        <dbReference type="PROSITE-ProRule" id="PRU00335"/>
    </source>
</evidence>
<dbReference type="PANTHER" id="PTHR30055">
    <property type="entry name" value="HTH-TYPE TRANSCRIPTIONAL REGULATOR RUTR"/>
    <property type="match status" value="1"/>
</dbReference>
<dbReference type="EMBL" id="CP158375">
    <property type="protein sequence ID" value="XDO98439.1"/>
    <property type="molecule type" value="Genomic_DNA"/>
</dbReference>
<organism evidence="7">
    <name type="scientific">Caulobacter sp. 73W</name>
    <dbReference type="NCBI Taxonomy" id="3161137"/>
    <lineage>
        <taxon>Bacteria</taxon>
        <taxon>Pseudomonadati</taxon>
        <taxon>Pseudomonadota</taxon>
        <taxon>Alphaproteobacteria</taxon>
        <taxon>Caulobacterales</taxon>
        <taxon>Caulobacteraceae</taxon>
        <taxon>Caulobacter</taxon>
    </lineage>
</organism>
<evidence type="ECO:0000259" key="6">
    <source>
        <dbReference type="PROSITE" id="PS50977"/>
    </source>
</evidence>
<dbReference type="RefSeq" id="WP_369062314.1">
    <property type="nucleotide sequence ID" value="NZ_CP158375.1"/>
</dbReference>
<keyword evidence="1" id="KW-0805">Transcription regulation</keyword>
<dbReference type="GO" id="GO:0003700">
    <property type="term" value="F:DNA-binding transcription factor activity"/>
    <property type="evidence" value="ECO:0007669"/>
    <property type="project" value="TreeGrafter"/>
</dbReference>
<dbReference type="Pfam" id="PF00440">
    <property type="entry name" value="TetR_N"/>
    <property type="match status" value="1"/>
</dbReference>
<feature type="DNA-binding region" description="H-T-H motif" evidence="4">
    <location>
        <begin position="50"/>
        <end position="69"/>
    </location>
</feature>
<dbReference type="PRINTS" id="PR00455">
    <property type="entry name" value="HTHTETR"/>
</dbReference>
<proteinExistence type="predicted"/>
<accession>A0AB39KXP4</accession>
<dbReference type="GO" id="GO:0000976">
    <property type="term" value="F:transcription cis-regulatory region binding"/>
    <property type="evidence" value="ECO:0007669"/>
    <property type="project" value="TreeGrafter"/>
</dbReference>
<evidence type="ECO:0000256" key="2">
    <source>
        <dbReference type="ARBA" id="ARBA00023125"/>
    </source>
</evidence>
<evidence type="ECO:0000313" key="7">
    <source>
        <dbReference type="EMBL" id="XDO98439.1"/>
    </source>
</evidence>
<dbReference type="PROSITE" id="PS50977">
    <property type="entry name" value="HTH_TETR_2"/>
    <property type="match status" value="1"/>
</dbReference>
<evidence type="ECO:0000256" key="1">
    <source>
        <dbReference type="ARBA" id="ARBA00023015"/>
    </source>
</evidence>
<dbReference type="PROSITE" id="PS01081">
    <property type="entry name" value="HTH_TETR_1"/>
    <property type="match status" value="1"/>
</dbReference>
<dbReference type="AlphaFoldDB" id="A0AB39KXP4"/>